<feature type="transmembrane region" description="Helical" evidence="1">
    <location>
        <begin position="92"/>
        <end position="112"/>
    </location>
</feature>
<sequence>MMNYIWAGLVAISVVAGIATGNVSAVQDAMFSFANTAVEIVFGLIGVMVFFTGLMAVMSEAGLCEKLGRFLAPVMKKLFPEVPADHPAMSSMALYFAANILGIGNAATPFGLKAMADLQTLNKTKHIATDAQCMLLAIATTSITMIPVIVLALRSAVQVEGTVEIVGPTILATIISTATGITATILLGKLKRYKLSAIIEKELAAGTLEINENYIGSDPIKL</sequence>
<reference evidence="3 4" key="1">
    <citation type="submission" date="2020-02" db="EMBL/GenBank/DDBJ databases">
        <authorList>
            <person name="Kim Y.B."/>
            <person name="Roh S.W."/>
        </authorList>
    </citation>
    <scope>NUCLEOTIDE SEQUENCE [LARGE SCALE GENOMIC DNA]</scope>
    <source>
        <strain evidence="3 4">DSM 103574</strain>
    </source>
</reference>
<organism evidence="3 4">
    <name type="scientific">Aminipila butyrica</name>
    <dbReference type="NCBI Taxonomy" id="433296"/>
    <lineage>
        <taxon>Bacteria</taxon>
        <taxon>Bacillati</taxon>
        <taxon>Bacillota</taxon>
        <taxon>Clostridia</taxon>
        <taxon>Peptostreptococcales</taxon>
        <taxon>Anaerovoracaceae</taxon>
        <taxon>Aminipila</taxon>
    </lineage>
</organism>
<feature type="transmembrane region" description="Helical" evidence="1">
    <location>
        <begin position="165"/>
        <end position="187"/>
    </location>
</feature>
<evidence type="ECO:0000259" key="2">
    <source>
        <dbReference type="Pfam" id="PF07670"/>
    </source>
</evidence>
<keyword evidence="1" id="KW-0812">Transmembrane</keyword>
<keyword evidence="4" id="KW-1185">Reference proteome</keyword>
<dbReference type="KEGG" id="abut:Ami103574_06115"/>
<protein>
    <submittedName>
        <fullName evidence="3">Nucleoside recognition protein</fullName>
    </submittedName>
</protein>
<dbReference type="InterPro" id="IPR011642">
    <property type="entry name" value="Gate_dom"/>
</dbReference>
<evidence type="ECO:0000313" key="4">
    <source>
        <dbReference type="Proteomes" id="UP000466848"/>
    </source>
</evidence>
<feature type="transmembrane region" description="Helical" evidence="1">
    <location>
        <begin position="37"/>
        <end position="58"/>
    </location>
</feature>
<dbReference type="EMBL" id="CP048649">
    <property type="protein sequence ID" value="QIB68922.1"/>
    <property type="molecule type" value="Genomic_DNA"/>
</dbReference>
<dbReference type="RefSeq" id="WP_163065785.1">
    <property type="nucleotide sequence ID" value="NZ_CP048649.1"/>
</dbReference>
<evidence type="ECO:0000256" key="1">
    <source>
        <dbReference type="SAM" id="Phobius"/>
    </source>
</evidence>
<gene>
    <name evidence="3" type="ORF">Ami103574_06115</name>
</gene>
<proteinExistence type="predicted"/>
<keyword evidence="1" id="KW-1133">Transmembrane helix</keyword>
<feature type="transmembrane region" description="Helical" evidence="1">
    <location>
        <begin position="6"/>
        <end position="25"/>
    </location>
</feature>
<name>A0A858BUA4_9FIRM</name>
<dbReference type="Proteomes" id="UP000466848">
    <property type="component" value="Chromosome"/>
</dbReference>
<feature type="transmembrane region" description="Helical" evidence="1">
    <location>
        <begin position="133"/>
        <end position="153"/>
    </location>
</feature>
<evidence type="ECO:0000313" key="3">
    <source>
        <dbReference type="EMBL" id="QIB68922.1"/>
    </source>
</evidence>
<dbReference type="AlphaFoldDB" id="A0A858BUA4"/>
<keyword evidence="1" id="KW-0472">Membrane</keyword>
<dbReference type="Pfam" id="PF07670">
    <property type="entry name" value="Gate"/>
    <property type="match status" value="1"/>
</dbReference>
<feature type="domain" description="Nucleoside transporter/FeoB GTPase Gate" evidence="2">
    <location>
        <begin position="42"/>
        <end position="153"/>
    </location>
</feature>
<accession>A0A858BUA4</accession>